<sequence length="44" mass="4893">MISAEQIGFQPKIPLWLGTNPPEMLHPNANAVYSQSPNAHELIH</sequence>
<evidence type="ECO:0000313" key="2">
    <source>
        <dbReference type="Proteomes" id="UP000006085"/>
    </source>
</evidence>
<name>K1MN27_9FLAO</name>
<gene>
    <name evidence="1" type="ORF">HMPREF9699_01040</name>
</gene>
<protein>
    <submittedName>
        <fullName evidence="1">Uncharacterized protein</fullName>
    </submittedName>
</protein>
<reference evidence="1 2" key="1">
    <citation type="submission" date="2012-07" db="EMBL/GenBank/DDBJ databases">
        <title>The Genome Sequence of Bergeyella zoohelcum ATCC 43767.</title>
        <authorList>
            <consortium name="The Broad Institute Genome Sequencing Platform"/>
            <person name="Earl A."/>
            <person name="Ward D."/>
            <person name="Feldgarden M."/>
            <person name="Gevers D."/>
            <person name="Huys G."/>
            <person name="Walker B."/>
            <person name="Young S.K."/>
            <person name="Zeng Q."/>
            <person name="Gargeya S."/>
            <person name="Fitzgerald M."/>
            <person name="Haas B."/>
            <person name="Abouelleil A."/>
            <person name="Alvarado L."/>
            <person name="Arachchi H.M."/>
            <person name="Berlin A.M."/>
            <person name="Chapman S.B."/>
            <person name="Goldberg J."/>
            <person name="Griggs A."/>
            <person name="Gujja S."/>
            <person name="Hansen M."/>
            <person name="Howarth C."/>
            <person name="Imamovic A."/>
            <person name="Larimer J."/>
            <person name="McCowen C."/>
            <person name="Montmayeur A."/>
            <person name="Murphy C."/>
            <person name="Neiman D."/>
            <person name="Pearson M."/>
            <person name="Priest M."/>
            <person name="Roberts A."/>
            <person name="Saif S."/>
            <person name="Shea T."/>
            <person name="Sisk P."/>
            <person name="Sykes S."/>
            <person name="Wortman J."/>
            <person name="Nusbaum C."/>
            <person name="Birren B."/>
        </authorList>
    </citation>
    <scope>NUCLEOTIDE SEQUENCE [LARGE SCALE GENOMIC DNA]</scope>
    <source>
        <strain evidence="1 2">ATCC 43767</strain>
    </source>
</reference>
<dbReference type="EMBL" id="AGYA01000019">
    <property type="protein sequence ID" value="EKB57554.1"/>
    <property type="molecule type" value="Genomic_DNA"/>
</dbReference>
<organism evidence="1 2">
    <name type="scientific">Bergeyella zoohelcum ATCC 43767</name>
    <dbReference type="NCBI Taxonomy" id="883096"/>
    <lineage>
        <taxon>Bacteria</taxon>
        <taxon>Pseudomonadati</taxon>
        <taxon>Bacteroidota</taxon>
        <taxon>Flavobacteriia</taxon>
        <taxon>Flavobacteriales</taxon>
        <taxon>Weeksellaceae</taxon>
        <taxon>Bergeyella</taxon>
    </lineage>
</organism>
<accession>K1MN27</accession>
<dbReference type="AlphaFoldDB" id="K1MN27"/>
<evidence type="ECO:0000313" key="1">
    <source>
        <dbReference type="EMBL" id="EKB57554.1"/>
    </source>
</evidence>
<dbReference type="HOGENOM" id="CLU_3212948_0_0_10"/>
<dbReference type="Proteomes" id="UP000006085">
    <property type="component" value="Unassembled WGS sequence"/>
</dbReference>
<keyword evidence="2" id="KW-1185">Reference proteome</keyword>
<proteinExistence type="predicted"/>
<comment type="caution">
    <text evidence="1">The sequence shown here is derived from an EMBL/GenBank/DDBJ whole genome shotgun (WGS) entry which is preliminary data.</text>
</comment>